<accession>R7Q9K8</accession>
<dbReference type="EMBL" id="HG001694">
    <property type="protein sequence ID" value="CDF34463.1"/>
    <property type="molecule type" value="Genomic_DNA"/>
</dbReference>
<keyword evidence="2" id="KW-1185">Reference proteome</keyword>
<dbReference type="InterPro" id="IPR052559">
    <property type="entry name" value="V-haloperoxidase"/>
</dbReference>
<evidence type="ECO:0000313" key="2">
    <source>
        <dbReference type="Proteomes" id="UP000012073"/>
    </source>
</evidence>
<gene>
    <name evidence="1" type="ORF">CHC_T00008835001</name>
</gene>
<dbReference type="InterPro" id="IPR036938">
    <property type="entry name" value="PAP2/HPO_sf"/>
</dbReference>
<dbReference type="GO" id="GO:0004601">
    <property type="term" value="F:peroxidase activity"/>
    <property type="evidence" value="ECO:0007669"/>
    <property type="project" value="UniProtKB-KW"/>
</dbReference>
<protein>
    <submittedName>
        <fullName evidence="1">Vanadium-dependent bromoperoxidase, vBPO</fullName>
    </submittedName>
</protein>
<dbReference type="PANTHER" id="PTHR34599:SF1">
    <property type="entry name" value="PHOSPHATIDIC ACID PHOSPHATASE TYPE 2_HALOPEROXIDASE DOMAIN-CONTAINING PROTEIN"/>
    <property type="match status" value="1"/>
</dbReference>
<dbReference type="KEGG" id="ccp:CHC_T00008835001"/>
<dbReference type="SUPFAM" id="SSF48317">
    <property type="entry name" value="Acid phosphatase/Vanadium-dependent haloperoxidase"/>
    <property type="match status" value="1"/>
</dbReference>
<dbReference type="OrthoDB" id="4253at2759"/>
<dbReference type="InterPro" id="IPR016119">
    <property type="entry name" value="Br/Cl_peroxidase_C"/>
</dbReference>
<reference evidence="2" key="1">
    <citation type="journal article" date="2013" name="Proc. Natl. Acad. Sci. U.S.A.">
        <title>Genome structure and metabolic features in the red seaweed Chondrus crispus shed light on evolution of the Archaeplastida.</title>
        <authorList>
            <person name="Collen J."/>
            <person name="Porcel B."/>
            <person name="Carre W."/>
            <person name="Ball S.G."/>
            <person name="Chaparro C."/>
            <person name="Tonon T."/>
            <person name="Barbeyron T."/>
            <person name="Michel G."/>
            <person name="Noel B."/>
            <person name="Valentin K."/>
            <person name="Elias M."/>
            <person name="Artiguenave F."/>
            <person name="Arun A."/>
            <person name="Aury J.M."/>
            <person name="Barbosa-Neto J.F."/>
            <person name="Bothwell J.H."/>
            <person name="Bouget F.Y."/>
            <person name="Brillet L."/>
            <person name="Cabello-Hurtado F."/>
            <person name="Capella-Gutierrez S."/>
            <person name="Charrier B."/>
            <person name="Cladiere L."/>
            <person name="Cock J.M."/>
            <person name="Coelho S.M."/>
            <person name="Colleoni C."/>
            <person name="Czjzek M."/>
            <person name="Da Silva C."/>
            <person name="Delage L."/>
            <person name="Denoeud F."/>
            <person name="Deschamps P."/>
            <person name="Dittami S.M."/>
            <person name="Gabaldon T."/>
            <person name="Gachon C.M."/>
            <person name="Groisillier A."/>
            <person name="Herve C."/>
            <person name="Jabbari K."/>
            <person name="Katinka M."/>
            <person name="Kloareg B."/>
            <person name="Kowalczyk N."/>
            <person name="Labadie K."/>
            <person name="Leblanc C."/>
            <person name="Lopez P.J."/>
            <person name="McLachlan D.H."/>
            <person name="Meslet-Cladiere L."/>
            <person name="Moustafa A."/>
            <person name="Nehr Z."/>
            <person name="Nyvall Collen P."/>
            <person name="Panaud O."/>
            <person name="Partensky F."/>
            <person name="Poulain J."/>
            <person name="Rensing S.A."/>
            <person name="Rousvoal S."/>
            <person name="Samson G."/>
            <person name="Symeonidi A."/>
            <person name="Weissenbach J."/>
            <person name="Zambounis A."/>
            <person name="Wincker P."/>
            <person name="Boyen C."/>
        </authorList>
    </citation>
    <scope>NUCLEOTIDE SEQUENCE [LARGE SCALE GENOMIC DNA]</scope>
    <source>
        <strain evidence="2">cv. Stackhouse</strain>
    </source>
</reference>
<dbReference type="OMA" id="ERYWMAL"/>
<dbReference type="Gene3D" id="1.10.606.10">
    <property type="entry name" value="Vanadium-containing Chloroperoxidase, domain 2"/>
    <property type="match status" value="1"/>
</dbReference>
<proteinExistence type="predicted"/>
<dbReference type="CDD" id="cd03398">
    <property type="entry name" value="PAP2_haloperoxidase"/>
    <property type="match status" value="1"/>
</dbReference>
<dbReference type="Gramene" id="CDF34463">
    <property type="protein sequence ID" value="CDF34463"/>
    <property type="gene ID" value="CHC_T00008835001"/>
</dbReference>
<keyword evidence="1" id="KW-0575">Peroxidase</keyword>
<dbReference type="GeneID" id="17321997"/>
<dbReference type="AlphaFoldDB" id="R7Q9K8"/>
<dbReference type="PANTHER" id="PTHR34599">
    <property type="entry name" value="PEROXIDASE-RELATED"/>
    <property type="match status" value="1"/>
</dbReference>
<organism evidence="1 2">
    <name type="scientific">Chondrus crispus</name>
    <name type="common">Carrageen Irish moss</name>
    <name type="synonym">Polymorpha crispa</name>
    <dbReference type="NCBI Taxonomy" id="2769"/>
    <lineage>
        <taxon>Eukaryota</taxon>
        <taxon>Rhodophyta</taxon>
        <taxon>Florideophyceae</taxon>
        <taxon>Rhodymeniophycidae</taxon>
        <taxon>Gigartinales</taxon>
        <taxon>Gigartinaceae</taxon>
        <taxon>Chondrus</taxon>
    </lineage>
</organism>
<dbReference type="Proteomes" id="UP000012073">
    <property type="component" value="Unassembled WGS sequence"/>
</dbReference>
<evidence type="ECO:0000313" key="1">
    <source>
        <dbReference type="EMBL" id="CDF34463.1"/>
    </source>
</evidence>
<name>R7Q9K8_CHOCR</name>
<dbReference type="RefSeq" id="XP_005714282.1">
    <property type="nucleotide sequence ID" value="XM_005714225.1"/>
</dbReference>
<sequence length="656" mass="72075">MHLAALKLPHDIPSPAGTHRANSAKSLRDLCTDIARHRAHAASESNGEEADFASACYPTNFTKGLAHNNFGLVAQAEDYRVFVEAINSPAPGLFDSHVKSAEDREVAFKCRVKGAKPKWRGWESPRAGHVYELQGPDAGSLGMAPAPRVGSSELSAEMAEVYAMALLRDVPFKDICAGKSKEKFCEKDGDAAFSGTEIANLLNSIGLNQYERNRRFARTQEDTAPYVAPLSAQTLFRGSTPGALVGPYISQFMLIGARSIAGDGNGQSNFPAKEAAFDLNDGFIPYGSLIIDQRTISHKGCLDHMTNWAHWLDVQNGANLAKTDCWEPERRFITTPRDLATYVHFDALYEAYLNAALILIAMESPPSKGFPERSPSGRRTPFATFGGPHILSLVTEVATRCLKAVRRQKFNYHRRARPEVMGARLTLAEYIRQAIIEHNESQNRPDMVEMRAKCGLTCNDLHAFEGYDPKCNLLLPMAFPEGSPMHPAYGAGHATVAGGCVTILKAFFEMFEDCDAGKERELCDSKGMPIAFVPTSDGTKLMKDAKTKEPLTIQGELDKLAANISIGRNMAGVHYYSDYYDSLRMGERVAVGILLEQAPTYGDPVEMTFRSFDGDLIRVSGQAESAPTLTILDRNGSRVSVDDWWLRHVVGEEVIL</sequence>
<keyword evidence="1" id="KW-0560">Oxidoreductase</keyword>